<name>A0A8K0NMG9_9HYPO</name>
<reference evidence="2" key="1">
    <citation type="journal article" date="2020" name="bioRxiv">
        <title>Whole genome comparisons of ergot fungi reveals the divergence and evolution of species within the genus Claviceps are the result of varying mechanisms driving genome evolution and host range expansion.</title>
        <authorList>
            <person name="Wyka S.A."/>
            <person name="Mondo S.J."/>
            <person name="Liu M."/>
            <person name="Dettman J."/>
            <person name="Nalam V."/>
            <person name="Broders K.D."/>
        </authorList>
    </citation>
    <scope>NUCLEOTIDE SEQUENCE</scope>
    <source>
        <strain evidence="2">CCC 489</strain>
    </source>
</reference>
<evidence type="ECO:0000313" key="2">
    <source>
        <dbReference type="EMBL" id="KAG5927507.1"/>
    </source>
</evidence>
<accession>A0A8K0NMG9</accession>
<sequence length="266" mass="29611">MARKLPWEKSRDAKAQPSARPSPSHVLDSPRAHPSSTSHAASSPSRRIIRPRSPSTSPPPEPPAQEFMTSGDERYRMVEDELLYTAQRFTMHLHRAEYVRLKEQTRSRNGATIRAMERPVVGVLDGPSAQRQRAVRVRDRQRSVVGGDVSEEPWVGTSLYGLMERRRRGEGALGRWAGSRAEVRTRAAAGCASRAGGCVAQEGSREARDSDGERAGCDDDGDGDDDPFGVQRRRARRVQSRETMRRSEGRGREEPTRAPDTIPSFL</sequence>
<feature type="region of interest" description="Disordered" evidence="1">
    <location>
        <begin position="1"/>
        <end position="72"/>
    </location>
</feature>
<dbReference type="Proteomes" id="UP000811619">
    <property type="component" value="Unassembled WGS sequence"/>
</dbReference>
<dbReference type="EMBL" id="SRPY01000175">
    <property type="protein sequence ID" value="KAG5927507.1"/>
    <property type="molecule type" value="Genomic_DNA"/>
</dbReference>
<evidence type="ECO:0000256" key="1">
    <source>
        <dbReference type="SAM" id="MobiDB-lite"/>
    </source>
</evidence>
<feature type="compositionally biased region" description="Acidic residues" evidence="1">
    <location>
        <begin position="218"/>
        <end position="227"/>
    </location>
</feature>
<feature type="compositionally biased region" description="Basic and acidic residues" evidence="1">
    <location>
        <begin position="1"/>
        <end position="14"/>
    </location>
</feature>
<feature type="region of interest" description="Disordered" evidence="1">
    <location>
        <begin position="189"/>
        <end position="266"/>
    </location>
</feature>
<gene>
    <name evidence="2" type="ORF">E4U42_002150</name>
</gene>
<feature type="compositionally biased region" description="Low complexity" evidence="1">
    <location>
        <begin position="32"/>
        <end position="55"/>
    </location>
</feature>
<feature type="compositionally biased region" description="Low complexity" evidence="1">
    <location>
        <begin position="189"/>
        <end position="200"/>
    </location>
</feature>
<organism evidence="2 3">
    <name type="scientific">Claviceps africana</name>
    <dbReference type="NCBI Taxonomy" id="83212"/>
    <lineage>
        <taxon>Eukaryota</taxon>
        <taxon>Fungi</taxon>
        <taxon>Dikarya</taxon>
        <taxon>Ascomycota</taxon>
        <taxon>Pezizomycotina</taxon>
        <taxon>Sordariomycetes</taxon>
        <taxon>Hypocreomycetidae</taxon>
        <taxon>Hypocreales</taxon>
        <taxon>Clavicipitaceae</taxon>
        <taxon>Claviceps</taxon>
    </lineage>
</organism>
<feature type="compositionally biased region" description="Basic and acidic residues" evidence="1">
    <location>
        <begin position="239"/>
        <end position="257"/>
    </location>
</feature>
<evidence type="ECO:0000313" key="3">
    <source>
        <dbReference type="Proteomes" id="UP000811619"/>
    </source>
</evidence>
<proteinExistence type="predicted"/>
<keyword evidence="3" id="KW-1185">Reference proteome</keyword>
<protein>
    <submittedName>
        <fullName evidence="2">Uncharacterized protein</fullName>
    </submittedName>
</protein>
<feature type="compositionally biased region" description="Basic and acidic residues" evidence="1">
    <location>
        <begin position="203"/>
        <end position="217"/>
    </location>
</feature>
<comment type="caution">
    <text evidence="2">The sequence shown here is derived from an EMBL/GenBank/DDBJ whole genome shotgun (WGS) entry which is preliminary data.</text>
</comment>
<dbReference type="AlphaFoldDB" id="A0A8K0NMG9"/>
<dbReference type="OrthoDB" id="5374569at2759"/>